<feature type="compositionally biased region" description="Low complexity" evidence="1">
    <location>
        <begin position="141"/>
        <end position="150"/>
    </location>
</feature>
<name>R0KD44_ANAPL</name>
<dbReference type="EMBL" id="KB742459">
    <property type="protein sequence ID" value="EOB08291.1"/>
    <property type="molecule type" value="Genomic_DNA"/>
</dbReference>
<feature type="region of interest" description="Disordered" evidence="1">
    <location>
        <begin position="79"/>
        <end position="101"/>
    </location>
</feature>
<protein>
    <submittedName>
        <fullName evidence="2">Uncharacterized protein</fullName>
    </submittedName>
</protein>
<dbReference type="Proteomes" id="UP000296049">
    <property type="component" value="Unassembled WGS sequence"/>
</dbReference>
<accession>R0KD44</accession>
<feature type="compositionally biased region" description="Basic residues" evidence="1">
    <location>
        <begin position="35"/>
        <end position="46"/>
    </location>
</feature>
<sequence length="164" mass="17801">MRLSCNAVPPLLSSSGGTQPEEPTARKQPPLLPPKTHHCSPHTVRPKKPGVNGICPPLASAMNAICFPTFSLTTALRSPAADRNQVPHGLAETSTPKTRGHPLKYFTWTVVPVSLHKQLQESAHKENARYEPDTHYNEGKAASAASSPSALPRVDIAQHRRDVR</sequence>
<evidence type="ECO:0000256" key="1">
    <source>
        <dbReference type="SAM" id="MobiDB-lite"/>
    </source>
</evidence>
<feature type="region of interest" description="Disordered" evidence="1">
    <location>
        <begin position="120"/>
        <end position="164"/>
    </location>
</feature>
<proteinExistence type="predicted"/>
<feature type="region of interest" description="Disordered" evidence="1">
    <location>
        <begin position="1"/>
        <end position="46"/>
    </location>
</feature>
<keyword evidence="3" id="KW-1185">Reference proteome</keyword>
<evidence type="ECO:0000313" key="3">
    <source>
        <dbReference type="Proteomes" id="UP000296049"/>
    </source>
</evidence>
<dbReference type="AlphaFoldDB" id="R0KD44"/>
<evidence type="ECO:0000313" key="2">
    <source>
        <dbReference type="EMBL" id="EOB08291.1"/>
    </source>
</evidence>
<reference evidence="3" key="1">
    <citation type="journal article" date="2013" name="Nat. Genet.">
        <title>The duck genome and transcriptome provide insight into an avian influenza virus reservoir species.</title>
        <authorList>
            <person name="Huang Y."/>
            <person name="Li Y."/>
            <person name="Burt D.W."/>
            <person name="Chen H."/>
            <person name="Zhang Y."/>
            <person name="Qian W."/>
            <person name="Kim H."/>
            <person name="Gan S."/>
            <person name="Zhao Y."/>
            <person name="Li J."/>
            <person name="Yi K."/>
            <person name="Feng H."/>
            <person name="Zhu P."/>
            <person name="Li B."/>
            <person name="Liu Q."/>
            <person name="Fairley S."/>
            <person name="Magor K.E."/>
            <person name="Du Z."/>
            <person name="Hu X."/>
            <person name="Goodman L."/>
            <person name="Tafer H."/>
            <person name="Vignal A."/>
            <person name="Lee T."/>
            <person name="Kim K.W."/>
            <person name="Sheng Z."/>
            <person name="An Y."/>
            <person name="Searle S."/>
            <person name="Herrero J."/>
            <person name="Groenen M.A."/>
            <person name="Crooijmans R.P."/>
            <person name="Faraut T."/>
            <person name="Cai Q."/>
            <person name="Webster R.G."/>
            <person name="Aldridge J.R."/>
            <person name="Warren W.C."/>
            <person name="Bartschat S."/>
            <person name="Kehr S."/>
            <person name="Marz M."/>
            <person name="Stadler P.F."/>
            <person name="Smith J."/>
            <person name="Kraus R.H."/>
            <person name="Zhao Y."/>
            <person name="Ren L."/>
            <person name="Fei J."/>
            <person name="Morisson M."/>
            <person name="Kaiser P."/>
            <person name="Griffin D.K."/>
            <person name="Rao M."/>
            <person name="Pitel F."/>
            <person name="Wang J."/>
            <person name="Li N."/>
        </authorList>
    </citation>
    <scope>NUCLEOTIDE SEQUENCE [LARGE SCALE GENOMIC DNA]</scope>
</reference>
<feature type="compositionally biased region" description="Basic and acidic residues" evidence="1">
    <location>
        <begin position="120"/>
        <end position="138"/>
    </location>
</feature>
<organism evidence="2 3">
    <name type="scientific">Anas platyrhynchos</name>
    <name type="common">Mallard</name>
    <name type="synonym">Anas boschas</name>
    <dbReference type="NCBI Taxonomy" id="8839"/>
    <lineage>
        <taxon>Eukaryota</taxon>
        <taxon>Metazoa</taxon>
        <taxon>Chordata</taxon>
        <taxon>Craniata</taxon>
        <taxon>Vertebrata</taxon>
        <taxon>Euteleostomi</taxon>
        <taxon>Archelosauria</taxon>
        <taxon>Archosauria</taxon>
        <taxon>Dinosauria</taxon>
        <taxon>Saurischia</taxon>
        <taxon>Theropoda</taxon>
        <taxon>Coelurosauria</taxon>
        <taxon>Aves</taxon>
        <taxon>Neognathae</taxon>
        <taxon>Galloanserae</taxon>
        <taxon>Anseriformes</taxon>
        <taxon>Anatidae</taxon>
        <taxon>Anatinae</taxon>
        <taxon>Anas</taxon>
    </lineage>
</organism>
<gene>
    <name evidence="2" type="ORF">Anapl_01484</name>
</gene>